<comment type="catalytic activity">
    <reaction evidence="1">
        <text>[protein]-peptidylproline (omega=180) = [protein]-peptidylproline (omega=0)</text>
        <dbReference type="Rhea" id="RHEA:16237"/>
        <dbReference type="Rhea" id="RHEA-COMP:10747"/>
        <dbReference type="Rhea" id="RHEA-COMP:10748"/>
        <dbReference type="ChEBI" id="CHEBI:83833"/>
        <dbReference type="ChEBI" id="CHEBI:83834"/>
        <dbReference type="EC" id="5.2.1.8"/>
    </reaction>
</comment>
<dbReference type="InterPro" id="IPR050754">
    <property type="entry name" value="FKBP4/5/8-like"/>
</dbReference>
<keyword evidence="5 9" id="KW-0802">TPR repeat</keyword>
<evidence type="ECO:0000256" key="2">
    <source>
        <dbReference type="ARBA" id="ARBA00006577"/>
    </source>
</evidence>
<evidence type="ECO:0000256" key="9">
    <source>
        <dbReference type="PROSITE-ProRule" id="PRU00339"/>
    </source>
</evidence>
<dbReference type="PROSITE" id="PS50005">
    <property type="entry name" value="TPR"/>
    <property type="match status" value="1"/>
</dbReference>
<reference evidence="10 11" key="1">
    <citation type="journal article" date="2018" name="Front. Plant Sci.">
        <title>Red Clover (Trifolium pratense) and Zigzag Clover (T. medium) - A Picture of Genomic Similarities and Differences.</title>
        <authorList>
            <person name="Dluhosova J."/>
            <person name="Istvanek J."/>
            <person name="Nedelnik J."/>
            <person name="Repkova J."/>
        </authorList>
    </citation>
    <scope>NUCLEOTIDE SEQUENCE [LARGE SCALE GENOMIC DNA]</scope>
    <source>
        <strain evidence="11">cv. 10/8</strain>
        <tissue evidence="10">Leaf</tissue>
    </source>
</reference>
<dbReference type="EC" id="5.2.1.8" evidence="3"/>
<dbReference type="AlphaFoldDB" id="A0A392N4U3"/>
<feature type="repeat" description="TPR" evidence="9">
    <location>
        <begin position="99"/>
        <end position="132"/>
    </location>
</feature>
<dbReference type="PANTHER" id="PTHR46512:SF11">
    <property type="entry name" value="PEPTIDYLPROLYL ISOMERASE"/>
    <property type="match status" value="1"/>
</dbReference>
<dbReference type="SUPFAM" id="SSF48452">
    <property type="entry name" value="TPR-like"/>
    <property type="match status" value="1"/>
</dbReference>
<name>A0A392N4U3_9FABA</name>
<dbReference type="Proteomes" id="UP000265520">
    <property type="component" value="Unassembled WGS sequence"/>
</dbReference>
<evidence type="ECO:0000256" key="5">
    <source>
        <dbReference type="ARBA" id="ARBA00022803"/>
    </source>
</evidence>
<feature type="non-terminal residue" evidence="10">
    <location>
        <position position="1"/>
    </location>
</feature>
<evidence type="ECO:0000313" key="11">
    <source>
        <dbReference type="Proteomes" id="UP000265520"/>
    </source>
</evidence>
<keyword evidence="11" id="KW-1185">Reference proteome</keyword>
<evidence type="ECO:0000256" key="6">
    <source>
        <dbReference type="ARBA" id="ARBA00023235"/>
    </source>
</evidence>
<keyword evidence="6 10" id="KW-0413">Isomerase</keyword>
<sequence length="166" mass="19195">EKESWDMSTEEKIEAAGKKKEEGNVLFKAGKYARASKRYEKAVKYIEYDSSFSDEEKKLSKTLKIASLLNNAACKLKLKEYKDAEKLCTKVLDIESTNVKALYRRAQASIQLTDLDLAEIDIKKALEVDPDNREVKLEYRNLKEKVKEYNKKQAKFYGNMFSLTKS</sequence>
<evidence type="ECO:0000256" key="1">
    <source>
        <dbReference type="ARBA" id="ARBA00000971"/>
    </source>
</evidence>
<dbReference type="Pfam" id="PF14559">
    <property type="entry name" value="TPR_19"/>
    <property type="match status" value="1"/>
</dbReference>
<protein>
    <recommendedName>
        <fullName evidence="3">peptidylprolyl isomerase</fullName>
        <ecNumber evidence="3">5.2.1.8</ecNumber>
    </recommendedName>
    <alternativeName>
        <fullName evidence="8">70 kDa peptidyl-prolyl isomerase</fullName>
    </alternativeName>
    <alternativeName>
        <fullName evidence="7">Rotamase</fullName>
    </alternativeName>
</protein>
<evidence type="ECO:0000256" key="4">
    <source>
        <dbReference type="ARBA" id="ARBA00022737"/>
    </source>
</evidence>
<dbReference type="InterPro" id="IPR011990">
    <property type="entry name" value="TPR-like_helical_dom_sf"/>
</dbReference>
<evidence type="ECO:0000313" key="10">
    <source>
        <dbReference type="EMBL" id="MCH94830.1"/>
    </source>
</evidence>
<evidence type="ECO:0000256" key="3">
    <source>
        <dbReference type="ARBA" id="ARBA00013194"/>
    </source>
</evidence>
<evidence type="ECO:0000256" key="8">
    <source>
        <dbReference type="ARBA" id="ARBA00082047"/>
    </source>
</evidence>
<dbReference type="InterPro" id="IPR019734">
    <property type="entry name" value="TPR_rpt"/>
</dbReference>
<dbReference type="EMBL" id="LXQA010028265">
    <property type="protein sequence ID" value="MCH94830.1"/>
    <property type="molecule type" value="Genomic_DNA"/>
</dbReference>
<proteinExistence type="inferred from homology"/>
<dbReference type="GO" id="GO:0003755">
    <property type="term" value="F:peptidyl-prolyl cis-trans isomerase activity"/>
    <property type="evidence" value="ECO:0007669"/>
    <property type="project" value="UniProtKB-EC"/>
</dbReference>
<dbReference type="PANTHER" id="PTHR46512">
    <property type="entry name" value="PEPTIDYLPROLYL ISOMERASE"/>
    <property type="match status" value="1"/>
</dbReference>
<comment type="similarity">
    <text evidence="2">Belongs to the FKBP-type PPIase family.</text>
</comment>
<evidence type="ECO:0000256" key="7">
    <source>
        <dbReference type="ARBA" id="ARBA00029569"/>
    </source>
</evidence>
<accession>A0A392N4U3</accession>
<comment type="caution">
    <text evidence="10">The sequence shown here is derived from an EMBL/GenBank/DDBJ whole genome shotgun (WGS) entry which is preliminary data.</text>
</comment>
<organism evidence="10 11">
    <name type="scientific">Trifolium medium</name>
    <dbReference type="NCBI Taxonomy" id="97028"/>
    <lineage>
        <taxon>Eukaryota</taxon>
        <taxon>Viridiplantae</taxon>
        <taxon>Streptophyta</taxon>
        <taxon>Embryophyta</taxon>
        <taxon>Tracheophyta</taxon>
        <taxon>Spermatophyta</taxon>
        <taxon>Magnoliopsida</taxon>
        <taxon>eudicotyledons</taxon>
        <taxon>Gunneridae</taxon>
        <taxon>Pentapetalae</taxon>
        <taxon>rosids</taxon>
        <taxon>fabids</taxon>
        <taxon>Fabales</taxon>
        <taxon>Fabaceae</taxon>
        <taxon>Papilionoideae</taxon>
        <taxon>50 kb inversion clade</taxon>
        <taxon>NPAAA clade</taxon>
        <taxon>Hologalegina</taxon>
        <taxon>IRL clade</taxon>
        <taxon>Trifolieae</taxon>
        <taxon>Trifolium</taxon>
    </lineage>
</organism>
<dbReference type="FunFam" id="1.25.40.10:FF:000008">
    <property type="entry name" value="Peptidylprolyl isomerase"/>
    <property type="match status" value="1"/>
</dbReference>
<dbReference type="SMART" id="SM00028">
    <property type="entry name" value="TPR"/>
    <property type="match status" value="3"/>
</dbReference>
<dbReference type="Gene3D" id="1.25.40.10">
    <property type="entry name" value="Tetratricopeptide repeat domain"/>
    <property type="match status" value="1"/>
</dbReference>
<keyword evidence="4" id="KW-0677">Repeat</keyword>